<feature type="compositionally biased region" description="Basic and acidic residues" evidence="1">
    <location>
        <begin position="102"/>
        <end position="112"/>
    </location>
</feature>
<name>A0A428UPY1_9HYPO</name>
<organism evidence="2 3">
    <name type="scientific">Fusarium oligoseptatum</name>
    <dbReference type="NCBI Taxonomy" id="2604345"/>
    <lineage>
        <taxon>Eukaryota</taxon>
        <taxon>Fungi</taxon>
        <taxon>Dikarya</taxon>
        <taxon>Ascomycota</taxon>
        <taxon>Pezizomycotina</taxon>
        <taxon>Sordariomycetes</taxon>
        <taxon>Hypocreomycetidae</taxon>
        <taxon>Hypocreales</taxon>
        <taxon>Nectriaceae</taxon>
        <taxon>Fusarium</taxon>
        <taxon>Fusarium solani species complex</taxon>
    </lineage>
</organism>
<proteinExistence type="predicted"/>
<evidence type="ECO:0000313" key="2">
    <source>
        <dbReference type="EMBL" id="RSM16365.1"/>
    </source>
</evidence>
<dbReference type="Proteomes" id="UP000287144">
    <property type="component" value="Unassembled WGS sequence"/>
</dbReference>
<gene>
    <name evidence="2" type="ORF">CEP52_000046</name>
</gene>
<dbReference type="AlphaFoldDB" id="A0A428UPY1"/>
<evidence type="ECO:0000256" key="1">
    <source>
        <dbReference type="SAM" id="MobiDB-lite"/>
    </source>
</evidence>
<reference evidence="2 3" key="1">
    <citation type="submission" date="2017-06" db="EMBL/GenBank/DDBJ databases">
        <title>Comparative genomic analysis of Ambrosia Fusariam Clade fungi.</title>
        <authorList>
            <person name="Stajich J.E."/>
            <person name="Carrillo J."/>
            <person name="Kijimoto T."/>
            <person name="Eskalen A."/>
            <person name="O'Donnell K."/>
            <person name="Kasson M."/>
        </authorList>
    </citation>
    <scope>NUCLEOTIDE SEQUENCE [LARGE SCALE GENOMIC DNA]</scope>
    <source>
        <strain evidence="2 3">NRRL62579</strain>
    </source>
</reference>
<protein>
    <submittedName>
        <fullName evidence="2">Uncharacterized protein</fullName>
    </submittedName>
</protein>
<comment type="caution">
    <text evidence="2">The sequence shown here is derived from an EMBL/GenBank/DDBJ whole genome shotgun (WGS) entry which is preliminary data.</text>
</comment>
<keyword evidence="3" id="KW-1185">Reference proteome</keyword>
<accession>A0A428UPY1</accession>
<feature type="region of interest" description="Disordered" evidence="1">
    <location>
        <begin position="81"/>
        <end position="112"/>
    </location>
</feature>
<evidence type="ECO:0000313" key="3">
    <source>
        <dbReference type="Proteomes" id="UP000287144"/>
    </source>
</evidence>
<dbReference type="EMBL" id="NKCK01000001">
    <property type="protein sequence ID" value="RSM16365.1"/>
    <property type="molecule type" value="Genomic_DNA"/>
</dbReference>
<sequence>MARHVKLHALHTPSGRRLGVYTPPGASTEPPSALHCFCSHIQIFALLPLPTHPVVVDLWSSSIQLQPLHSFLYINHCTSGNASSLIKNPAEQFYRGPKTRRKTEQEGRQDKS</sequence>